<evidence type="ECO:0008006" key="4">
    <source>
        <dbReference type="Google" id="ProtNLM"/>
    </source>
</evidence>
<feature type="region of interest" description="Disordered" evidence="1">
    <location>
        <begin position="73"/>
        <end position="191"/>
    </location>
</feature>
<evidence type="ECO:0000313" key="2">
    <source>
        <dbReference type="EMBL" id="KAL0058169.1"/>
    </source>
</evidence>
<proteinExistence type="predicted"/>
<feature type="region of interest" description="Disordered" evidence="1">
    <location>
        <begin position="1"/>
        <end position="61"/>
    </location>
</feature>
<feature type="compositionally biased region" description="Low complexity" evidence="1">
    <location>
        <begin position="75"/>
        <end position="87"/>
    </location>
</feature>
<reference evidence="2 3" key="1">
    <citation type="submission" date="2024-05" db="EMBL/GenBank/DDBJ databases">
        <title>A draft genome resource for the thread blight pathogen Marasmius tenuissimus strain MS-2.</title>
        <authorList>
            <person name="Yulfo-Soto G.E."/>
            <person name="Baruah I.K."/>
            <person name="Amoako-Attah I."/>
            <person name="Bukari Y."/>
            <person name="Meinhardt L.W."/>
            <person name="Bailey B.A."/>
            <person name="Cohen S.P."/>
        </authorList>
    </citation>
    <scope>NUCLEOTIDE SEQUENCE [LARGE SCALE GENOMIC DNA]</scope>
    <source>
        <strain evidence="2 3">MS-2</strain>
    </source>
</reference>
<keyword evidence="3" id="KW-1185">Reference proteome</keyword>
<feature type="compositionally biased region" description="Basic and acidic residues" evidence="1">
    <location>
        <begin position="49"/>
        <end position="61"/>
    </location>
</feature>
<comment type="caution">
    <text evidence="2">The sequence shown here is derived from an EMBL/GenBank/DDBJ whole genome shotgun (WGS) entry which is preliminary data.</text>
</comment>
<accession>A0ABR2ZB41</accession>
<feature type="compositionally biased region" description="Basic residues" evidence="1">
    <location>
        <begin position="1603"/>
        <end position="1613"/>
    </location>
</feature>
<name>A0ABR2ZB41_9AGAR</name>
<feature type="compositionally biased region" description="Polar residues" evidence="1">
    <location>
        <begin position="141"/>
        <end position="155"/>
    </location>
</feature>
<dbReference type="InterPro" id="IPR038765">
    <property type="entry name" value="Papain-like_cys_pep_sf"/>
</dbReference>
<dbReference type="SUPFAM" id="SSF54001">
    <property type="entry name" value="Cysteine proteinases"/>
    <property type="match status" value="1"/>
</dbReference>
<feature type="compositionally biased region" description="Polar residues" evidence="1">
    <location>
        <begin position="569"/>
        <end position="581"/>
    </location>
</feature>
<evidence type="ECO:0000256" key="1">
    <source>
        <dbReference type="SAM" id="MobiDB-lite"/>
    </source>
</evidence>
<feature type="region of interest" description="Disordered" evidence="1">
    <location>
        <begin position="548"/>
        <end position="611"/>
    </location>
</feature>
<feature type="compositionally biased region" description="Basic and acidic residues" evidence="1">
    <location>
        <begin position="551"/>
        <end position="560"/>
    </location>
</feature>
<gene>
    <name evidence="2" type="ORF">AAF712_015161</name>
</gene>
<protein>
    <recommendedName>
        <fullName evidence="4">Ubiquitin-like protease family profile domain-containing protein</fullName>
    </recommendedName>
</protein>
<feature type="region of interest" description="Disordered" evidence="1">
    <location>
        <begin position="492"/>
        <end position="521"/>
    </location>
</feature>
<dbReference type="EMBL" id="JBBXMP010000355">
    <property type="protein sequence ID" value="KAL0058169.1"/>
    <property type="molecule type" value="Genomic_DNA"/>
</dbReference>
<sequence>MQGRPKRLASGSEDGLSSDDLDPIEQPRLTQSREAPYLRCERSTSSPSSDHESFSSDDTDLMRKLSTMDKLHIASSSASYSSDVNSSDDSDFRKKLRTQLREVPYSFVRPNSSPSSDNESSDDTDLTRKVHHAIIPWISGSRRTTPNDQRGQSLPPSDIGDDNDGEEQNDRNTESGSEYEPNEPSYVPPQMASVEPQFGWANIDRFNHRFDPNVLLVQVEEDLSTLSPGAWIDVNPINHYLWDMMIKTPAKRLKCRYLPLEYHHAHGTHDLNSLDFYKEYSRTRNHINGVRLACTVVNPDNAHWWGVLADPDRRAAYIFGWRLHEEVDLRADLTWEEFNGPAIYKMLCAAHDWHYEPPSRVISTSWQQSGGTECGAHTVQVLSHIMLSGIEVGGNHAPMLPKSSWKCTHKIRIDVLTTAFLVCTQKLSAFMRCVHHDSIAVRKQVDKILPSRDQERRQLIAAVGRLVFTTGETTDLAQQYLERPLKELQEAMEQCSRCSPGSSEPQRDDTRSNLVEDGSPNARTLRKSVQDFQNSHPSILQHVKQSVIKPGEPDDGHIDYDDAEPPADNDTSNHSMASRTTHATRREPNLEQAPHKGRRFPITCSPPTTPKLTSSKLHVAFNERFDQYEGGPTLDALIPPDKELSTLGIRPNVIHSLFQAASAVGGAREWYDRGWRILPNFAQQFYLCKPWRLAQHLVPNLDDYSDHPAGEPRSGFVKVNLEEFLEITRNDPLFALHGQLPKNPIVPQKQAILSLTGRQPTKLIYGVDIDSYICVLKSPTFKAFVDVFATPLHRNLPPLYKHIHVYIVLLLPQSKKDQSTVRVLGVSKHSSSLPPGPARFSRRSEFFVQEFKLSQIPHMDLAHFPHGGALRIFFPRMTHKKRDTRYYATNIDFTIKKSFYEEILYPAVRNVKPQEEHQYAVRTGEQWEAHQGTNKTPSKISFAPDQMNRLIAEMTAMINDPKKQELRSQFGSCFFMLEIKGTKRFTHVTLEGGQSLADAITISREMLAKEMHYWDFEAAKLEPGCDPLFDLAVTITPPNPDNLVGMWKVDHVENSFSAAGHKREQPHRVADLDRVGGLQAETLLEHKKRSHVVSTSAYNLFYESVRTATNDTDSFTIQELATNSSSYRQDRDRRLSTLSKVSSQAEMSYGVRREFRLGDDALTILANSDDGLDNRLNLDHFKNAVIWVQRKHWCELLMARMNALSEAHKTIAMRPDLPENFIQLCGLFSYLMQSLTSTPINVPTFTRNALAVLQYGSVMSQQGMFLIGSLDLSKENIIPEIDEADARDLWRQVKLDRDPRKPSYQKRRALDPDADKSISRKYIARELLIRPWSVMRKWNGLPRASDLGSLINPSKSSVEDCAVKLFQLWTFLVWQLLKDEAVGVHVKPAEEMFSSVATIEEQLQFWTVESRFNDIRMSEFHVTRGEEGRDTFAANAMRWFDKRTEESKVPRTWTMFQYCYLPAYESTIEELESQDGYADGEGKVELDAQLKIIFSYCQCIPYPDARNPWTRTSQGAMKLMVNPAEYGHNVIRDSLGKRKRNNDKQKRLIRNTDDYLDAIYQGLGMEGSAGNQGRIMREFRMRMQANVDTTGTTRDGGREDKAKKKPGRPKKKSGQPMKRTGVLQKRGQRKRDENVTVEVEEDCEREVPEIRRPGRPRGKGRQAEGQAEELVSDQSSEMTESEGAEGLRRSKRLKRQR</sequence>
<dbReference type="Proteomes" id="UP001437256">
    <property type="component" value="Unassembled WGS sequence"/>
</dbReference>
<evidence type="ECO:0000313" key="3">
    <source>
        <dbReference type="Proteomes" id="UP001437256"/>
    </source>
</evidence>
<organism evidence="2 3">
    <name type="scientific">Marasmius tenuissimus</name>
    <dbReference type="NCBI Taxonomy" id="585030"/>
    <lineage>
        <taxon>Eukaryota</taxon>
        <taxon>Fungi</taxon>
        <taxon>Dikarya</taxon>
        <taxon>Basidiomycota</taxon>
        <taxon>Agaricomycotina</taxon>
        <taxon>Agaricomycetes</taxon>
        <taxon>Agaricomycetidae</taxon>
        <taxon>Agaricales</taxon>
        <taxon>Marasmiineae</taxon>
        <taxon>Marasmiaceae</taxon>
        <taxon>Marasmius</taxon>
    </lineage>
</organism>
<feature type="region of interest" description="Disordered" evidence="1">
    <location>
        <begin position="1585"/>
        <end position="1697"/>
    </location>
</feature>